<dbReference type="PANTHER" id="PTHR43875:SF15">
    <property type="entry name" value="TREHALOSE IMPORT ATP-BINDING PROTEIN SUGC"/>
    <property type="match status" value="1"/>
</dbReference>
<reference evidence="5" key="1">
    <citation type="journal article" date="2014" name="Front. Microbiol.">
        <title>High frequency of phylogenetically diverse reductive dehalogenase-homologous genes in deep subseafloor sedimentary metagenomes.</title>
        <authorList>
            <person name="Kawai M."/>
            <person name="Futagami T."/>
            <person name="Toyoda A."/>
            <person name="Takaki Y."/>
            <person name="Nishi S."/>
            <person name="Hori S."/>
            <person name="Arai W."/>
            <person name="Tsubouchi T."/>
            <person name="Morono Y."/>
            <person name="Uchiyama I."/>
            <person name="Ito T."/>
            <person name="Fujiyama A."/>
            <person name="Inagaki F."/>
            <person name="Takami H."/>
        </authorList>
    </citation>
    <scope>NUCLEOTIDE SEQUENCE</scope>
    <source>
        <strain evidence="5">Expedition CK06-06</strain>
    </source>
</reference>
<evidence type="ECO:0000313" key="5">
    <source>
        <dbReference type="EMBL" id="GAI50362.1"/>
    </source>
</evidence>
<gene>
    <name evidence="5" type="ORF">S06H3_56143</name>
</gene>
<dbReference type="Gene3D" id="3.40.50.300">
    <property type="entry name" value="P-loop containing nucleotide triphosphate hydrolases"/>
    <property type="match status" value="1"/>
</dbReference>
<evidence type="ECO:0000259" key="4">
    <source>
        <dbReference type="Pfam" id="PF00005"/>
    </source>
</evidence>
<accession>X1P211</accession>
<organism evidence="5">
    <name type="scientific">marine sediment metagenome</name>
    <dbReference type="NCBI Taxonomy" id="412755"/>
    <lineage>
        <taxon>unclassified sequences</taxon>
        <taxon>metagenomes</taxon>
        <taxon>ecological metagenomes</taxon>
    </lineage>
</organism>
<feature type="domain" description="ABC transporter" evidence="4">
    <location>
        <begin position="20"/>
        <end position="140"/>
    </location>
</feature>
<evidence type="ECO:0000256" key="1">
    <source>
        <dbReference type="ARBA" id="ARBA00022475"/>
    </source>
</evidence>
<dbReference type="Pfam" id="PF00005">
    <property type="entry name" value="ABC_tran"/>
    <property type="match status" value="1"/>
</dbReference>
<dbReference type="GO" id="GO:0016887">
    <property type="term" value="F:ATP hydrolysis activity"/>
    <property type="evidence" value="ECO:0007669"/>
    <property type="project" value="InterPro"/>
</dbReference>
<keyword evidence="3" id="KW-0472">Membrane</keyword>
<sequence length="140" mass="15824">MVVVTLKNVTKKFGEVVAVDDMNLKIGDKEFITLLGPSGCGKTTTLRLVAGLEFPTKGRVYMDDEDITYTHPKDRKMSMVFQSYALYPHMTVFDNIAFPLKIKKIPKGEMIKKVKETTDFLKIGHLLSRKPKELSGGERQ</sequence>
<dbReference type="InterPro" id="IPR047641">
    <property type="entry name" value="ABC_transpr_MalK/UgpC-like"/>
</dbReference>
<dbReference type="EMBL" id="BARV01036090">
    <property type="protein sequence ID" value="GAI50362.1"/>
    <property type="molecule type" value="Genomic_DNA"/>
</dbReference>
<dbReference type="AlphaFoldDB" id="X1P211"/>
<protein>
    <recommendedName>
        <fullName evidence="4">ABC transporter domain-containing protein</fullName>
    </recommendedName>
</protein>
<keyword evidence="2" id="KW-1278">Translocase</keyword>
<feature type="non-terminal residue" evidence="5">
    <location>
        <position position="140"/>
    </location>
</feature>
<keyword evidence="1" id="KW-1003">Cell membrane</keyword>
<comment type="caution">
    <text evidence="5">The sequence shown here is derived from an EMBL/GenBank/DDBJ whole genome shotgun (WGS) entry which is preliminary data.</text>
</comment>
<dbReference type="PANTHER" id="PTHR43875">
    <property type="entry name" value="MALTODEXTRIN IMPORT ATP-BINDING PROTEIN MSMX"/>
    <property type="match status" value="1"/>
</dbReference>
<dbReference type="GO" id="GO:0005524">
    <property type="term" value="F:ATP binding"/>
    <property type="evidence" value="ECO:0007669"/>
    <property type="project" value="InterPro"/>
</dbReference>
<dbReference type="SUPFAM" id="SSF52540">
    <property type="entry name" value="P-loop containing nucleoside triphosphate hydrolases"/>
    <property type="match status" value="1"/>
</dbReference>
<evidence type="ECO:0000256" key="2">
    <source>
        <dbReference type="ARBA" id="ARBA00022967"/>
    </source>
</evidence>
<name>X1P211_9ZZZZ</name>
<dbReference type="GO" id="GO:0055052">
    <property type="term" value="C:ATP-binding cassette (ABC) transporter complex, substrate-binding subunit-containing"/>
    <property type="evidence" value="ECO:0007669"/>
    <property type="project" value="TreeGrafter"/>
</dbReference>
<dbReference type="InterPro" id="IPR027417">
    <property type="entry name" value="P-loop_NTPase"/>
</dbReference>
<evidence type="ECO:0000256" key="3">
    <source>
        <dbReference type="ARBA" id="ARBA00023136"/>
    </source>
</evidence>
<dbReference type="InterPro" id="IPR003439">
    <property type="entry name" value="ABC_transporter-like_ATP-bd"/>
</dbReference>
<proteinExistence type="predicted"/>